<comment type="caution">
    <text evidence="1">The sequence shown here is derived from an EMBL/GenBank/DDBJ whole genome shotgun (WGS) entry which is preliminary data.</text>
</comment>
<organism evidence="1 2">
    <name type="scientific">Candidatus Protochlamydia amoebophila</name>
    <dbReference type="NCBI Taxonomy" id="362787"/>
    <lineage>
        <taxon>Bacteria</taxon>
        <taxon>Pseudomonadati</taxon>
        <taxon>Chlamydiota</taxon>
        <taxon>Chlamydiia</taxon>
        <taxon>Parachlamydiales</taxon>
        <taxon>Parachlamydiaceae</taxon>
        <taxon>Candidatus Protochlamydia</taxon>
    </lineage>
</organism>
<evidence type="ECO:0000313" key="2">
    <source>
        <dbReference type="Proteomes" id="UP000031465"/>
    </source>
</evidence>
<evidence type="ECO:0008006" key="3">
    <source>
        <dbReference type="Google" id="ProtNLM"/>
    </source>
</evidence>
<dbReference type="Proteomes" id="UP000031465">
    <property type="component" value="Unassembled WGS sequence"/>
</dbReference>
<dbReference type="InterPro" id="IPR025091">
    <property type="entry name" value="DUF4019"/>
</dbReference>
<accession>A0A0C1HB43</accession>
<reference evidence="1 2" key="1">
    <citation type="journal article" date="2014" name="Mol. Biol. Evol.">
        <title>Massive expansion of Ubiquitination-related gene families within the Chlamydiae.</title>
        <authorList>
            <person name="Domman D."/>
            <person name="Collingro A."/>
            <person name="Lagkouvardos I."/>
            <person name="Gehre L."/>
            <person name="Weinmaier T."/>
            <person name="Rattei T."/>
            <person name="Subtil A."/>
            <person name="Horn M."/>
        </authorList>
    </citation>
    <scope>NUCLEOTIDE SEQUENCE [LARGE SCALE GENOMIC DNA]</scope>
    <source>
        <strain evidence="1 2">EI2</strain>
    </source>
</reference>
<dbReference type="EMBL" id="JSAN01000065">
    <property type="protein sequence ID" value="KIC72013.1"/>
    <property type="molecule type" value="Genomic_DNA"/>
</dbReference>
<dbReference type="PATRIC" id="fig|362787.3.peg.1050"/>
<name>A0A0C1HB43_9BACT</name>
<dbReference type="Pfam" id="PF13211">
    <property type="entry name" value="DUF4019"/>
    <property type="match status" value="1"/>
</dbReference>
<sequence>MMLFLKNFKGDKMNKDSLIKLVGKIGLGVILVQGSAYAQPSVTSTSPSAVSTPVPNSKTPTQIVNPVHVSNNQAQSAQVDQKAWAAWMIEAAQVAKDYVEILDKGQYAQSWEKGDALFQQTITQKEWETTLDLARKRLGEVQSRTLKDEKPAIDPHGLPKGSYMVIEYNTSFDKAPNSGELLTLRRGTDGQWKVLTYQVN</sequence>
<evidence type="ECO:0000313" key="1">
    <source>
        <dbReference type="EMBL" id="KIC72013.1"/>
    </source>
</evidence>
<gene>
    <name evidence="1" type="ORF">DB44_CS00150</name>
</gene>
<dbReference type="AlphaFoldDB" id="A0A0C1HB43"/>
<protein>
    <recommendedName>
        <fullName evidence="3">DUF4019 domain-containing protein</fullName>
    </recommendedName>
</protein>
<proteinExistence type="predicted"/>